<gene>
    <name evidence="1" type="ORF">Hyperionvirus10_51</name>
</gene>
<proteinExistence type="predicted"/>
<organism evidence="1">
    <name type="scientific">Hyperionvirus sp</name>
    <dbReference type="NCBI Taxonomy" id="2487770"/>
    <lineage>
        <taxon>Viruses</taxon>
        <taxon>Varidnaviria</taxon>
        <taxon>Bamfordvirae</taxon>
        <taxon>Nucleocytoviricota</taxon>
        <taxon>Megaviricetes</taxon>
        <taxon>Imitervirales</taxon>
        <taxon>Mimiviridae</taxon>
        <taxon>Klosneuvirinae</taxon>
    </lineage>
</organism>
<reference evidence="1" key="1">
    <citation type="submission" date="2018-10" db="EMBL/GenBank/DDBJ databases">
        <title>Hidden diversity of soil giant viruses.</title>
        <authorList>
            <person name="Schulz F."/>
            <person name="Alteio L."/>
            <person name="Goudeau D."/>
            <person name="Ryan E.M."/>
            <person name="Malmstrom R.R."/>
            <person name="Blanchard J."/>
            <person name="Woyke T."/>
        </authorList>
    </citation>
    <scope>NUCLEOTIDE SEQUENCE</scope>
    <source>
        <strain evidence="1">HYV1</strain>
    </source>
</reference>
<name>A0A3G5A904_9VIRU</name>
<sequence length="195" mass="22065">MTSVSEADIVPVSASTKELKSNKRTGGHSLISPLPKKIRVSKSVENSDYYKSLISRSCKADQSVEVGALVDIIVLEEDRIDMVRGRISRENDNGTFNIKDAYGKKHIAELKHIMIREKVARMHRPVKKRTKPAKPVKPVEPVEQIFSVGDFVKIVLPKRENLECQIVSCQPKMCHIRLNDGTIIKKKYTSLEKKE</sequence>
<dbReference type="EMBL" id="MK072392">
    <property type="protein sequence ID" value="AYV83715.1"/>
    <property type="molecule type" value="Genomic_DNA"/>
</dbReference>
<protein>
    <submittedName>
        <fullName evidence="1">Uncharacterized protein</fullName>
    </submittedName>
</protein>
<accession>A0A3G5A904</accession>
<evidence type="ECO:0000313" key="1">
    <source>
        <dbReference type="EMBL" id="AYV83715.1"/>
    </source>
</evidence>